<reference evidence="2" key="2">
    <citation type="submission" date="2015-01" db="EMBL/GenBank/DDBJ databases">
        <title>Evolutionary Origins and Diversification of the Mycorrhizal Mutualists.</title>
        <authorList>
            <consortium name="DOE Joint Genome Institute"/>
            <consortium name="Mycorrhizal Genomics Consortium"/>
            <person name="Kohler A."/>
            <person name="Kuo A."/>
            <person name="Nagy L.G."/>
            <person name="Floudas D."/>
            <person name="Copeland A."/>
            <person name="Barry K.W."/>
            <person name="Cichocki N."/>
            <person name="Veneault-Fourrey C."/>
            <person name="LaButti K."/>
            <person name="Lindquist E.A."/>
            <person name="Lipzen A."/>
            <person name="Lundell T."/>
            <person name="Morin E."/>
            <person name="Murat C."/>
            <person name="Riley R."/>
            <person name="Ohm R."/>
            <person name="Sun H."/>
            <person name="Tunlid A."/>
            <person name="Henrissat B."/>
            <person name="Grigoriev I.V."/>
            <person name="Hibbett D.S."/>
            <person name="Martin F."/>
        </authorList>
    </citation>
    <scope>NUCLEOTIDE SEQUENCE [LARGE SCALE GENOMIC DNA]</scope>
    <source>
        <strain evidence="2">LaAM-08-1</strain>
    </source>
</reference>
<accession>A0A0C9WJY0</accession>
<proteinExistence type="predicted"/>
<sequence>MFHLLGHGLGARIVSEQALIPEIRRSPRRHSLPKSEFTGWSDKNGYFQNISGILAYCL</sequence>
<dbReference type="AlphaFoldDB" id="A0A0C9WJY0"/>
<evidence type="ECO:0000313" key="2">
    <source>
        <dbReference type="Proteomes" id="UP000054477"/>
    </source>
</evidence>
<dbReference type="HOGENOM" id="CLU_2979430_0_0_1"/>
<evidence type="ECO:0000313" key="1">
    <source>
        <dbReference type="EMBL" id="KIJ95479.1"/>
    </source>
</evidence>
<organism evidence="1 2">
    <name type="scientific">Laccaria amethystina LaAM-08-1</name>
    <dbReference type="NCBI Taxonomy" id="1095629"/>
    <lineage>
        <taxon>Eukaryota</taxon>
        <taxon>Fungi</taxon>
        <taxon>Dikarya</taxon>
        <taxon>Basidiomycota</taxon>
        <taxon>Agaricomycotina</taxon>
        <taxon>Agaricomycetes</taxon>
        <taxon>Agaricomycetidae</taxon>
        <taxon>Agaricales</taxon>
        <taxon>Agaricineae</taxon>
        <taxon>Hydnangiaceae</taxon>
        <taxon>Laccaria</taxon>
    </lineage>
</organism>
<keyword evidence="2" id="KW-1185">Reference proteome</keyword>
<gene>
    <name evidence="1" type="ORF">K443DRAFT_682987</name>
</gene>
<dbReference type="EMBL" id="KN838754">
    <property type="protein sequence ID" value="KIJ95479.1"/>
    <property type="molecule type" value="Genomic_DNA"/>
</dbReference>
<dbReference type="Proteomes" id="UP000054477">
    <property type="component" value="Unassembled WGS sequence"/>
</dbReference>
<name>A0A0C9WJY0_9AGAR</name>
<protein>
    <submittedName>
        <fullName evidence="1">Uncharacterized protein</fullName>
    </submittedName>
</protein>
<reference evidence="1 2" key="1">
    <citation type="submission" date="2014-04" db="EMBL/GenBank/DDBJ databases">
        <authorList>
            <consortium name="DOE Joint Genome Institute"/>
            <person name="Kuo A."/>
            <person name="Kohler A."/>
            <person name="Nagy L.G."/>
            <person name="Floudas D."/>
            <person name="Copeland A."/>
            <person name="Barry K.W."/>
            <person name="Cichocki N."/>
            <person name="Veneault-Fourrey C."/>
            <person name="LaButti K."/>
            <person name="Lindquist E.A."/>
            <person name="Lipzen A."/>
            <person name="Lundell T."/>
            <person name="Morin E."/>
            <person name="Murat C."/>
            <person name="Sun H."/>
            <person name="Tunlid A."/>
            <person name="Henrissat B."/>
            <person name="Grigoriev I.V."/>
            <person name="Hibbett D.S."/>
            <person name="Martin F."/>
            <person name="Nordberg H.P."/>
            <person name="Cantor M.N."/>
            <person name="Hua S.X."/>
        </authorList>
    </citation>
    <scope>NUCLEOTIDE SEQUENCE [LARGE SCALE GENOMIC DNA]</scope>
    <source>
        <strain evidence="1 2">LaAM-08-1</strain>
    </source>
</reference>